<proteinExistence type="predicted"/>
<dbReference type="SUPFAM" id="SSF81296">
    <property type="entry name" value="E set domains"/>
    <property type="match status" value="1"/>
</dbReference>
<dbReference type="PROSITE" id="PS51318">
    <property type="entry name" value="TAT"/>
    <property type="match status" value="1"/>
</dbReference>
<evidence type="ECO:0008006" key="5">
    <source>
        <dbReference type="Google" id="ProtNLM"/>
    </source>
</evidence>
<protein>
    <recommendedName>
        <fullName evidence="5">Thiosulfate oxidation carrier complex protein SoxZ</fullName>
    </recommendedName>
</protein>
<dbReference type="EMBL" id="CP000453">
    <property type="protein sequence ID" value="ABI56618.1"/>
    <property type="molecule type" value="Genomic_DNA"/>
</dbReference>
<dbReference type="InterPro" id="IPR013783">
    <property type="entry name" value="Ig-like_fold"/>
</dbReference>
<dbReference type="RefSeq" id="WP_011629013.1">
    <property type="nucleotide sequence ID" value="NC_008340.1"/>
</dbReference>
<dbReference type="Gene3D" id="2.60.40.10">
    <property type="entry name" value="Immunoglobulins"/>
    <property type="match status" value="1"/>
</dbReference>
<dbReference type="InterPro" id="IPR038162">
    <property type="entry name" value="SoxY_sf"/>
</dbReference>
<dbReference type="HOGENOM" id="CLU_992619_0_0_6"/>
<sequence>MAKTFLTELSLSRRRLLRHGATGLLAGASLWVIPAAVWARQSWERLEAARAVVGERTPRTDGIALELPAVSEDGSSVRLHVSVDSAMSGEDRVEAIHLYALRNPSPPIATFRFSPRAGKAAVTTRIRLNESQTVLALAEMSDGSVRMAEQQARVTVSGCLLRDDTYGNGDHQGGLPEPRVRMPRQLSVGEPGEVITLINHPMETGLREDEQGEPIPERIIHRFQAELDGEPVVEAELMRSLAANPYIRFYFQAETAGELRLRWEEDTGASAESRQPVSPG</sequence>
<name>Q0A969_ALKEH</name>
<feature type="domain" description="Sulphur oxidation protein SoxZ" evidence="1">
    <location>
        <begin position="183"/>
        <end position="274"/>
    </location>
</feature>
<feature type="domain" description="Ig-like SoxY" evidence="2">
    <location>
        <begin position="50"/>
        <end position="159"/>
    </location>
</feature>
<gene>
    <name evidence="3" type="ordered locus">Mlg_1269</name>
</gene>
<dbReference type="OrthoDB" id="9795530at2"/>
<evidence type="ECO:0000313" key="4">
    <source>
        <dbReference type="Proteomes" id="UP000001962"/>
    </source>
</evidence>
<organism evidence="3 4">
    <name type="scientific">Alkalilimnicola ehrlichii (strain ATCC BAA-1101 / DSM 17681 / MLHE-1)</name>
    <dbReference type="NCBI Taxonomy" id="187272"/>
    <lineage>
        <taxon>Bacteria</taxon>
        <taxon>Pseudomonadati</taxon>
        <taxon>Pseudomonadota</taxon>
        <taxon>Gammaproteobacteria</taxon>
        <taxon>Chromatiales</taxon>
        <taxon>Ectothiorhodospiraceae</taxon>
        <taxon>Alkalilimnicola</taxon>
    </lineage>
</organism>
<dbReference type="Proteomes" id="UP000001962">
    <property type="component" value="Chromosome"/>
</dbReference>
<dbReference type="Pfam" id="PF13501">
    <property type="entry name" value="SoxY"/>
    <property type="match status" value="1"/>
</dbReference>
<reference evidence="4" key="1">
    <citation type="submission" date="2006-08" db="EMBL/GenBank/DDBJ databases">
        <title>Complete sequence of Alkalilimnicola ehrilichei MLHE-1.</title>
        <authorList>
            <person name="Copeland A."/>
            <person name="Lucas S."/>
            <person name="Lapidus A."/>
            <person name="Barry K."/>
            <person name="Detter J.C."/>
            <person name="Glavina del Rio T."/>
            <person name="Hammon N."/>
            <person name="Israni S."/>
            <person name="Dalin E."/>
            <person name="Tice H."/>
            <person name="Pitluck S."/>
            <person name="Sims D."/>
            <person name="Brettin T."/>
            <person name="Bruce D."/>
            <person name="Han C."/>
            <person name="Tapia R."/>
            <person name="Gilna P."/>
            <person name="Schmutz J."/>
            <person name="Larimer F."/>
            <person name="Land M."/>
            <person name="Hauser L."/>
            <person name="Kyrpides N."/>
            <person name="Mikhailova N."/>
            <person name="Oremland R.S."/>
            <person name="Hoeft S.E."/>
            <person name="Switzer-Blum J."/>
            <person name="Kulp T."/>
            <person name="King G."/>
            <person name="Tabita R."/>
            <person name="Witte B."/>
            <person name="Santini J.M."/>
            <person name="Basu P."/>
            <person name="Hollibaugh J.T."/>
            <person name="Xie G."/>
            <person name="Stolz J.F."/>
            <person name="Richardson P."/>
        </authorList>
    </citation>
    <scope>NUCLEOTIDE SEQUENCE [LARGE SCALE GENOMIC DNA]</scope>
    <source>
        <strain evidence="4">ATCC BAA-1101 / DSM 17681 / MLHE-1</strain>
    </source>
</reference>
<keyword evidence="4" id="KW-1185">Reference proteome</keyword>
<evidence type="ECO:0000259" key="2">
    <source>
        <dbReference type="Pfam" id="PF13501"/>
    </source>
</evidence>
<evidence type="ECO:0000259" key="1">
    <source>
        <dbReference type="Pfam" id="PF08770"/>
    </source>
</evidence>
<evidence type="ECO:0000313" key="3">
    <source>
        <dbReference type="EMBL" id="ABI56618.1"/>
    </source>
</evidence>
<dbReference type="InterPro" id="IPR014880">
    <property type="entry name" value="SoxZ_dom"/>
</dbReference>
<accession>Q0A969</accession>
<dbReference type="Pfam" id="PF08770">
    <property type="entry name" value="SoxZ"/>
    <property type="match status" value="1"/>
</dbReference>
<dbReference type="InterPro" id="IPR030995">
    <property type="entry name" value="SoxZ"/>
</dbReference>
<dbReference type="InterPro" id="IPR014756">
    <property type="entry name" value="Ig_E-set"/>
</dbReference>
<dbReference type="InterPro" id="IPR032711">
    <property type="entry name" value="SoxY"/>
</dbReference>
<dbReference type="eggNOG" id="COG5501">
    <property type="taxonomic scope" value="Bacteria"/>
</dbReference>
<dbReference type="InterPro" id="IPR006311">
    <property type="entry name" value="TAT_signal"/>
</dbReference>
<dbReference type="AlphaFoldDB" id="Q0A969"/>
<dbReference type="KEGG" id="aeh:Mlg_1269"/>
<dbReference type="NCBIfam" id="TIGR04490">
    <property type="entry name" value="SoxZ_true"/>
    <property type="match status" value="1"/>
</dbReference>
<dbReference type="Gene3D" id="2.60.40.2470">
    <property type="entry name" value="SoxY domain"/>
    <property type="match status" value="1"/>
</dbReference>